<gene>
    <name evidence="1" type="ORF">RF819_09635</name>
</gene>
<dbReference type="PANTHER" id="PTHR30528:SF0">
    <property type="entry name" value="CYTOPLASMIC PROTEIN"/>
    <property type="match status" value="1"/>
</dbReference>
<dbReference type="STRING" id="28066.RF819_09635"/>
<proteinExistence type="predicted"/>
<dbReference type="PANTHER" id="PTHR30528">
    <property type="entry name" value="CYTOPLASMIC PROTEIN"/>
    <property type="match status" value="1"/>
</dbReference>
<dbReference type="AlphaFoldDB" id="A0A1T1AS59"/>
<dbReference type="InterPro" id="IPR009351">
    <property type="entry name" value="AlkZ-like"/>
</dbReference>
<dbReference type="RefSeq" id="WP_078364780.1">
    <property type="nucleotide sequence ID" value="NZ_MTJN01000002.1"/>
</dbReference>
<comment type="caution">
    <text evidence="1">The sequence shown here is derived from an EMBL/GenBank/DDBJ whole genome shotgun (WGS) entry which is preliminary data.</text>
</comment>
<evidence type="ECO:0000313" key="1">
    <source>
        <dbReference type="EMBL" id="OOV06952.1"/>
    </source>
</evidence>
<sequence>MAITLHQLRRFALARSLFAPTTLPAAIARLGFVQADPIRAPARAQDLTLRHRVKGYRAGDLERRYPQLDVEEDFFVNYGFVPRSTQALMHPRVPQAVWTPERAAQAQAVLDFVLAHGVVHPREVDAHFAHGSARNWFGGSSNASTQLLDDMHYRGLLRIAGRVSGVRTYAARDGMSETAPDPAQAMDALVDVIVNKYAPLPERSLGELISHLRGGTPQWATQRAAAFQRAKQRLASAQVDGVTWYWPADETPTSRRLANGDMLRLLAPFDPVVWDRRRFELFWGWAYRFEAYTPAPKRVRGYYALPLLWREQVIGWGNLAVRGDQLEVDLGYVAGSPPTDAVFAQALEEELARLRTFLALPETPPVGLQPDALG</sequence>
<evidence type="ECO:0000313" key="2">
    <source>
        <dbReference type="Proteomes" id="UP000190750"/>
    </source>
</evidence>
<dbReference type="Proteomes" id="UP000190750">
    <property type="component" value="Unassembled WGS sequence"/>
</dbReference>
<reference evidence="1 2" key="1">
    <citation type="submission" date="2017-01" db="EMBL/GenBank/DDBJ databases">
        <title>Genome sequencing of Rhodoferax fermentans JCM 7819.</title>
        <authorList>
            <person name="Kim Y.J."/>
            <person name="Farh M.E.-A."/>
            <person name="Yang D.-C."/>
        </authorList>
    </citation>
    <scope>NUCLEOTIDE SEQUENCE [LARGE SCALE GENOMIC DNA]</scope>
    <source>
        <strain evidence="1 2">JCM 7819</strain>
    </source>
</reference>
<accession>A0A1T1AS59</accession>
<dbReference type="Pfam" id="PF06224">
    <property type="entry name" value="AlkZ-like"/>
    <property type="match status" value="1"/>
</dbReference>
<protein>
    <submittedName>
        <fullName evidence="1">Cytoplasmic protein</fullName>
    </submittedName>
</protein>
<dbReference type="EMBL" id="MTJN01000002">
    <property type="protein sequence ID" value="OOV06952.1"/>
    <property type="molecule type" value="Genomic_DNA"/>
</dbReference>
<name>A0A1T1AS59_RHOFE</name>
<dbReference type="OrthoDB" id="9787207at2"/>
<keyword evidence="2" id="KW-1185">Reference proteome</keyword>
<organism evidence="1 2">
    <name type="scientific">Rhodoferax fermentans</name>
    <dbReference type="NCBI Taxonomy" id="28066"/>
    <lineage>
        <taxon>Bacteria</taxon>
        <taxon>Pseudomonadati</taxon>
        <taxon>Pseudomonadota</taxon>
        <taxon>Betaproteobacteria</taxon>
        <taxon>Burkholderiales</taxon>
        <taxon>Comamonadaceae</taxon>
        <taxon>Rhodoferax</taxon>
    </lineage>
</organism>